<dbReference type="SUPFAM" id="SSF53474">
    <property type="entry name" value="alpha/beta-Hydrolases"/>
    <property type="match status" value="1"/>
</dbReference>
<keyword evidence="1" id="KW-0732">Signal</keyword>
<evidence type="ECO:0000313" key="6">
    <source>
        <dbReference type="Proteomes" id="UP000831485"/>
    </source>
</evidence>
<keyword evidence="6" id="KW-1185">Reference proteome</keyword>
<dbReference type="Proteomes" id="UP000568888">
    <property type="component" value="Unassembled WGS sequence"/>
</dbReference>
<dbReference type="EMBL" id="CP096574">
    <property type="protein sequence ID" value="UPU38047.1"/>
    <property type="molecule type" value="Genomic_DNA"/>
</dbReference>
<evidence type="ECO:0000313" key="5">
    <source>
        <dbReference type="Proteomes" id="UP000568888"/>
    </source>
</evidence>
<dbReference type="RefSeq" id="WP_183346290.1">
    <property type="nucleotide sequence ID" value="NZ_BLXY01000002.1"/>
</dbReference>
<evidence type="ECO:0000313" key="3">
    <source>
        <dbReference type="EMBL" id="GFO63425.1"/>
    </source>
</evidence>
<dbReference type="EMBL" id="BLXY01000002">
    <property type="protein sequence ID" value="GFO63425.1"/>
    <property type="molecule type" value="Genomic_DNA"/>
</dbReference>
<sequence length="261" mass="28465">MKKYLLALMMTLVAQGAGAAVVGHNVEYRQGDTVLEGYLAYDDTIKEKRPGVLIIHEWTGVSPYEKMRAEQLAKLGYVAFAADIYGKGVRPVGPEQAAKEAAKYRGNDRSLIRARAAAGLEKLAGLPKVDPRRMAVMGYCFGGTAALELARSGADVLGTVSFHGGLSTPNPADARNIRGKVLALHGADDPYVKPDEVAAFQKEMRDAKVDWQMNFYGNAVHSFTNPKSGNDNSKGAAYNEKADRRSFEAMKLFFNEIFANR</sequence>
<dbReference type="InterPro" id="IPR029058">
    <property type="entry name" value="AB_hydrolase_fold"/>
</dbReference>
<evidence type="ECO:0000256" key="1">
    <source>
        <dbReference type="SAM" id="SignalP"/>
    </source>
</evidence>
<dbReference type="Proteomes" id="UP000831485">
    <property type="component" value="Chromosome"/>
</dbReference>
<reference evidence="4" key="3">
    <citation type="submission" date="2022-04" db="EMBL/GenBank/DDBJ databases">
        <authorList>
            <person name="Liu G."/>
        </authorList>
    </citation>
    <scope>NUCLEOTIDE SEQUENCE</scope>
    <source>
        <strain evidence="4">RG22</strain>
    </source>
</reference>
<dbReference type="PANTHER" id="PTHR22946">
    <property type="entry name" value="DIENELACTONE HYDROLASE DOMAIN-CONTAINING PROTEIN-RELATED"/>
    <property type="match status" value="1"/>
</dbReference>
<keyword evidence="3" id="KW-0378">Hydrolase</keyword>
<feature type="chain" id="PRO_5027713371" evidence="1">
    <location>
        <begin position="20"/>
        <end position="261"/>
    </location>
</feature>
<feature type="domain" description="Dienelactone hydrolase" evidence="2">
    <location>
        <begin position="36"/>
        <end position="257"/>
    </location>
</feature>
<gene>
    <name evidence="3" type="ORF">GMPD_13440</name>
    <name evidence="4" type="ORF">M1B72_10165</name>
</gene>
<feature type="signal peptide" evidence="1">
    <location>
        <begin position="1"/>
        <end position="19"/>
    </location>
</feature>
<dbReference type="PANTHER" id="PTHR22946:SF0">
    <property type="entry name" value="DIENELACTONE HYDROLASE DOMAIN-CONTAINING PROTEIN"/>
    <property type="match status" value="1"/>
</dbReference>
<dbReference type="InterPro" id="IPR002925">
    <property type="entry name" value="Dienelactn_hydro"/>
</dbReference>
<reference evidence="3" key="2">
    <citation type="journal article" date="2021" name="Int. J. Syst. Evol. Microbiol.">
        <title>Geomonas silvestris sp. nov., Geomonas paludis sp. nov. and Geomonas limicola sp. nov., isolated from terrestrial environments, and emended description of the genus Geomonas.</title>
        <authorList>
            <person name="Itoh H."/>
            <person name="Xu Z."/>
            <person name="Masuda Y."/>
            <person name="Ushijima N."/>
            <person name="Hayakawa C."/>
            <person name="Shiratori Y."/>
            <person name="Senoo K."/>
        </authorList>
    </citation>
    <scope>NUCLEOTIDE SEQUENCE</scope>
    <source>
        <strain evidence="3">Red736</strain>
    </source>
</reference>
<evidence type="ECO:0000313" key="4">
    <source>
        <dbReference type="EMBL" id="UPU38047.1"/>
    </source>
</evidence>
<dbReference type="InterPro" id="IPR050261">
    <property type="entry name" value="FrsA_esterase"/>
</dbReference>
<dbReference type="Pfam" id="PF01738">
    <property type="entry name" value="DLH"/>
    <property type="match status" value="1"/>
</dbReference>
<name>A0A6V8MTD9_9BACT</name>
<organism evidence="3 5">
    <name type="scientific">Geomonas paludis</name>
    <dbReference type="NCBI Taxonomy" id="2740185"/>
    <lineage>
        <taxon>Bacteria</taxon>
        <taxon>Pseudomonadati</taxon>
        <taxon>Thermodesulfobacteriota</taxon>
        <taxon>Desulfuromonadia</taxon>
        <taxon>Geobacterales</taxon>
        <taxon>Geobacteraceae</taxon>
        <taxon>Geomonas</taxon>
    </lineage>
</organism>
<dbReference type="Gene3D" id="3.40.50.1820">
    <property type="entry name" value="alpha/beta hydrolase"/>
    <property type="match status" value="1"/>
</dbReference>
<accession>A0A6V8MTD9</accession>
<protein>
    <submittedName>
        <fullName evidence="3 4">Dienelactone hydrolase</fullName>
    </submittedName>
</protein>
<dbReference type="GO" id="GO:0016787">
    <property type="term" value="F:hydrolase activity"/>
    <property type="evidence" value="ECO:0007669"/>
    <property type="project" value="UniProtKB-KW"/>
</dbReference>
<proteinExistence type="predicted"/>
<evidence type="ECO:0000259" key="2">
    <source>
        <dbReference type="Pfam" id="PF01738"/>
    </source>
</evidence>
<dbReference type="AlphaFoldDB" id="A0A6V8MTD9"/>
<reference evidence="5" key="1">
    <citation type="submission" date="2020-06" db="EMBL/GenBank/DDBJ databases">
        <title>Draft genomic sequecing of Geomonas sp. Red736.</title>
        <authorList>
            <person name="Itoh H."/>
            <person name="Xu Z.X."/>
            <person name="Ushijima N."/>
            <person name="Masuda Y."/>
            <person name="Shiratori Y."/>
            <person name="Senoo K."/>
        </authorList>
    </citation>
    <scope>NUCLEOTIDE SEQUENCE [LARGE SCALE GENOMIC DNA]</scope>
    <source>
        <strain evidence="5">Red736</strain>
    </source>
</reference>